<dbReference type="GO" id="GO:0016740">
    <property type="term" value="F:transferase activity"/>
    <property type="evidence" value="ECO:0007669"/>
    <property type="project" value="UniProtKB-KW"/>
</dbReference>
<sequence>MTLEGKSVAVLIAPRGTEEPEFSKPKQAIEEAGGKVTVVSFEAGVARTVNSDLDEGGSYTIDKTFSEVKADDFDGLVVPGGTVGADKLRGSGEAIGFIRAFFDQKKPVAAICHAPWTLIEAGVLKGRTLTSYPTLKVDVENAGGTWINEEVVVDNGLVTSRDPNDLPAFCATLVDEIAEGVGAGLAAGN</sequence>
<name>A0A0G3XGI6_9SPHN</name>
<dbReference type="KEGG" id="cna:AB433_10685"/>
<dbReference type="OrthoDB" id="9792284at2"/>
<dbReference type="InterPro" id="IPR002818">
    <property type="entry name" value="DJ-1/PfpI"/>
</dbReference>
<keyword evidence="3" id="KW-1185">Reference proteome</keyword>
<dbReference type="CDD" id="cd03134">
    <property type="entry name" value="GATase1_PfpI_like"/>
    <property type="match status" value="1"/>
</dbReference>
<dbReference type="PANTHER" id="PTHR42733:SF12">
    <property type="entry name" value="PROTEINASE"/>
    <property type="match status" value="1"/>
</dbReference>
<dbReference type="EMBL" id="CP011770">
    <property type="protein sequence ID" value="AKM10312.1"/>
    <property type="molecule type" value="Genomic_DNA"/>
</dbReference>
<keyword evidence="2" id="KW-0808">Transferase</keyword>
<gene>
    <name evidence="2" type="ORF">AB433_10685</name>
</gene>
<dbReference type="Pfam" id="PF01965">
    <property type="entry name" value="DJ-1_PfpI"/>
    <property type="match status" value="1"/>
</dbReference>
<dbReference type="SUPFAM" id="SSF52317">
    <property type="entry name" value="Class I glutamine amidotransferase-like"/>
    <property type="match status" value="1"/>
</dbReference>
<organism evidence="2 3">
    <name type="scientific">Croceicoccus naphthovorans</name>
    <dbReference type="NCBI Taxonomy" id="1348774"/>
    <lineage>
        <taxon>Bacteria</taxon>
        <taxon>Pseudomonadati</taxon>
        <taxon>Pseudomonadota</taxon>
        <taxon>Alphaproteobacteria</taxon>
        <taxon>Sphingomonadales</taxon>
        <taxon>Erythrobacteraceae</taxon>
        <taxon>Croceicoccus</taxon>
    </lineage>
</organism>
<dbReference type="InterPro" id="IPR006286">
    <property type="entry name" value="C56_PfpI-like"/>
</dbReference>
<dbReference type="PROSITE" id="PS51276">
    <property type="entry name" value="PEPTIDASE_C56_PFPI"/>
    <property type="match status" value="1"/>
</dbReference>
<dbReference type="Proteomes" id="UP000035287">
    <property type="component" value="Chromosome"/>
</dbReference>
<dbReference type="RefSeq" id="WP_047820973.1">
    <property type="nucleotide sequence ID" value="NZ_CP011770.1"/>
</dbReference>
<protein>
    <submittedName>
        <fullName evidence="2">Glutamine amidotransferase</fullName>
    </submittedName>
</protein>
<evidence type="ECO:0000313" key="2">
    <source>
        <dbReference type="EMBL" id="AKM10312.1"/>
    </source>
</evidence>
<evidence type="ECO:0000313" key="3">
    <source>
        <dbReference type="Proteomes" id="UP000035287"/>
    </source>
</evidence>
<reference evidence="2 3" key="1">
    <citation type="submission" date="2015-06" db="EMBL/GenBank/DDBJ databases">
        <authorList>
            <person name="Zeng Y."/>
            <person name="Huang Y."/>
        </authorList>
    </citation>
    <scope>NUCLEOTIDE SEQUENCE [LARGE SCALE GENOMIC DNA]</scope>
    <source>
        <strain evidence="2 3">PQ-2</strain>
    </source>
</reference>
<dbReference type="NCBIfam" id="TIGR01382">
    <property type="entry name" value="PfpI"/>
    <property type="match status" value="1"/>
</dbReference>
<dbReference type="Gene3D" id="3.40.50.880">
    <property type="match status" value="1"/>
</dbReference>
<proteinExistence type="inferred from homology"/>
<dbReference type="AlphaFoldDB" id="A0A0G3XGI6"/>
<accession>A0A0G3XGI6</accession>
<dbReference type="STRING" id="1348774.AB433_10685"/>
<dbReference type="PANTHER" id="PTHR42733">
    <property type="entry name" value="DJ-1 PROTEIN"/>
    <property type="match status" value="1"/>
</dbReference>
<dbReference type="InterPro" id="IPR029062">
    <property type="entry name" value="Class_I_gatase-like"/>
</dbReference>
<comment type="similarity">
    <text evidence="1">Belongs to the peptidase C56 family.</text>
</comment>
<dbReference type="PATRIC" id="fig|1348774.3.peg.2244"/>
<evidence type="ECO:0000256" key="1">
    <source>
        <dbReference type="ARBA" id="ARBA00008542"/>
    </source>
</evidence>
<keyword evidence="2" id="KW-0315">Glutamine amidotransferase</keyword>